<feature type="region of interest" description="Disordered" evidence="1">
    <location>
        <begin position="118"/>
        <end position="142"/>
    </location>
</feature>
<evidence type="ECO:0000313" key="4">
    <source>
        <dbReference type="EMBL" id="RVW50549.1"/>
    </source>
</evidence>
<dbReference type="Pfam" id="PF14244">
    <property type="entry name" value="Retrotran_gag_3"/>
    <property type="match status" value="1"/>
</dbReference>
<organism evidence="4 5">
    <name type="scientific">Vitis vinifera</name>
    <name type="common">Grape</name>
    <dbReference type="NCBI Taxonomy" id="29760"/>
    <lineage>
        <taxon>Eukaryota</taxon>
        <taxon>Viridiplantae</taxon>
        <taxon>Streptophyta</taxon>
        <taxon>Embryophyta</taxon>
        <taxon>Tracheophyta</taxon>
        <taxon>Spermatophyta</taxon>
        <taxon>Magnoliopsida</taxon>
        <taxon>eudicotyledons</taxon>
        <taxon>Gunneridae</taxon>
        <taxon>Pentapetalae</taxon>
        <taxon>rosids</taxon>
        <taxon>Vitales</taxon>
        <taxon>Vitaceae</taxon>
        <taxon>Viteae</taxon>
        <taxon>Vitis</taxon>
    </lineage>
</organism>
<dbReference type="InterPro" id="IPR029472">
    <property type="entry name" value="Copia-like_N"/>
</dbReference>
<dbReference type="Pfam" id="PF07727">
    <property type="entry name" value="RVT_2"/>
    <property type="match status" value="2"/>
</dbReference>
<dbReference type="InterPro" id="IPR043502">
    <property type="entry name" value="DNA/RNA_pol_sf"/>
</dbReference>
<dbReference type="PANTHER" id="PTHR11439:SF455">
    <property type="entry name" value="RLK (RECEPTOR-LIKE PROTEIN KINASE) 8, PUTATIVE-RELATED"/>
    <property type="match status" value="1"/>
</dbReference>
<gene>
    <name evidence="4" type="primary">RE1_442</name>
    <name evidence="4" type="ORF">CK203_074486</name>
</gene>
<comment type="caution">
    <text evidence="4">The sequence shown here is derived from an EMBL/GenBank/DDBJ whole genome shotgun (WGS) entry which is preliminary data.</text>
</comment>
<sequence length="651" mass="72316">MATSSSSSSPLLLNTMVHMLTIKLTSSNYLLWRNQFIHLLTSQDLLGFLDGSVPTPSPKVTSSNGTTQRGSKSVAEFSRLFKGLYDQLAAIGGLIDDLDKVHWFLRALAFYAQRNNSTKSKSTKSGKPKPSTISASKSSPSSPVYCQIYDKEGHLAKRCWMFLNRKKKQYANLAEAFAACSIPNSNDSKWYPDSGATSHLTNDPEDVDVSIVYSGSGHKSSVGGRQIDDLHASSHASSVISTILSSSPLSASISIPTTSTNIHPMVFLAIQEPRGFKSETKHPEWLSAMDDEIQALKKNDTWDLVPRPINHNVVGCRWIFKTKLHANGSIERHKARFVAKGFSQIHGLDFEDTFSPVADSSLFVHHTTAGTVYLLLYVDDMVLTGTNPTLIKTLITRLSKEFAMKDLGSLHYFLRVEVQHNSQGLFLSQTKYALDLLQRADMIEAKPISTPFVVEALQYLTITRSDLSFSVNSIFQYMHASIEDHFRALKRILHYVKGTVHHGLQLHRTSFHELLAYSDSDWAGCPDTRRSTSGYLIFFGANLVSWCSKKQSTVSRSSVEAEYRSLAIITAEVAWIVQLLRDLRLPLPSSPNILCNNKSALFMAVNPVSQSQSKHIAIDYHFVRELIANGSCYSFYHTQLAGGDKAESSSD</sequence>
<dbReference type="Proteomes" id="UP000288805">
    <property type="component" value="Unassembled WGS sequence"/>
</dbReference>
<protein>
    <submittedName>
        <fullName evidence="4">Retrovirus-related Pol polyprotein from transposon RE1</fullName>
    </submittedName>
</protein>
<evidence type="ECO:0000256" key="1">
    <source>
        <dbReference type="SAM" id="MobiDB-lite"/>
    </source>
</evidence>
<feature type="compositionally biased region" description="Low complexity" evidence="1">
    <location>
        <begin position="128"/>
        <end position="142"/>
    </location>
</feature>
<dbReference type="InterPro" id="IPR013103">
    <property type="entry name" value="RVT_2"/>
</dbReference>
<name>A0A438ES25_VITVI</name>
<reference evidence="4 5" key="1">
    <citation type="journal article" date="2018" name="PLoS Genet.">
        <title>Population sequencing reveals clonal diversity and ancestral inbreeding in the grapevine cultivar Chardonnay.</title>
        <authorList>
            <person name="Roach M.J."/>
            <person name="Johnson D.L."/>
            <person name="Bohlmann J."/>
            <person name="van Vuuren H.J."/>
            <person name="Jones S.J."/>
            <person name="Pretorius I.S."/>
            <person name="Schmidt S.A."/>
            <person name="Borneman A.R."/>
        </authorList>
    </citation>
    <scope>NUCLEOTIDE SEQUENCE [LARGE SCALE GENOMIC DNA]</scope>
    <source>
        <strain evidence="5">cv. Chardonnay</strain>
        <tissue evidence="4">Leaf</tissue>
    </source>
</reference>
<dbReference type="EMBL" id="QGNW01001195">
    <property type="protein sequence ID" value="RVW50549.1"/>
    <property type="molecule type" value="Genomic_DNA"/>
</dbReference>
<accession>A0A438ES25</accession>
<dbReference type="SUPFAM" id="SSF56672">
    <property type="entry name" value="DNA/RNA polymerases"/>
    <property type="match status" value="1"/>
</dbReference>
<evidence type="ECO:0000259" key="2">
    <source>
        <dbReference type="Pfam" id="PF07727"/>
    </source>
</evidence>
<proteinExistence type="predicted"/>
<dbReference type="CDD" id="cd09272">
    <property type="entry name" value="RNase_HI_RT_Ty1"/>
    <property type="match status" value="1"/>
</dbReference>
<feature type="domain" description="Reverse transcriptase Ty1/copia-type" evidence="2">
    <location>
        <begin position="360"/>
        <end position="452"/>
    </location>
</feature>
<feature type="domain" description="Retrotransposon Copia-like N-terminal" evidence="3">
    <location>
        <begin position="19"/>
        <end position="56"/>
    </location>
</feature>
<dbReference type="PANTHER" id="PTHR11439">
    <property type="entry name" value="GAG-POL-RELATED RETROTRANSPOSON"/>
    <property type="match status" value="1"/>
</dbReference>
<evidence type="ECO:0000313" key="5">
    <source>
        <dbReference type="Proteomes" id="UP000288805"/>
    </source>
</evidence>
<dbReference type="AlphaFoldDB" id="A0A438ES25"/>
<feature type="domain" description="Reverse transcriptase Ty1/copia-type" evidence="2">
    <location>
        <begin position="299"/>
        <end position="359"/>
    </location>
</feature>
<evidence type="ECO:0000259" key="3">
    <source>
        <dbReference type="Pfam" id="PF14244"/>
    </source>
</evidence>